<organism evidence="1 2">
    <name type="scientific">Clunio marinus</name>
    <dbReference type="NCBI Taxonomy" id="568069"/>
    <lineage>
        <taxon>Eukaryota</taxon>
        <taxon>Metazoa</taxon>
        <taxon>Ecdysozoa</taxon>
        <taxon>Arthropoda</taxon>
        <taxon>Hexapoda</taxon>
        <taxon>Insecta</taxon>
        <taxon>Pterygota</taxon>
        <taxon>Neoptera</taxon>
        <taxon>Endopterygota</taxon>
        <taxon>Diptera</taxon>
        <taxon>Nematocera</taxon>
        <taxon>Chironomoidea</taxon>
        <taxon>Chironomidae</taxon>
        <taxon>Clunio</taxon>
    </lineage>
</organism>
<dbReference type="EMBL" id="CVRI01000067">
    <property type="protein sequence ID" value="CRL06657.1"/>
    <property type="molecule type" value="Genomic_DNA"/>
</dbReference>
<proteinExistence type="predicted"/>
<name>A0A1J1J6Z1_9DIPT</name>
<accession>A0A1J1J6Z1</accession>
<reference evidence="1 2" key="1">
    <citation type="submission" date="2015-04" db="EMBL/GenBank/DDBJ databases">
        <authorList>
            <person name="Syromyatnikov M.Y."/>
            <person name="Popov V.N."/>
        </authorList>
    </citation>
    <scope>NUCLEOTIDE SEQUENCE [LARGE SCALE GENOMIC DNA]</scope>
</reference>
<dbReference type="Proteomes" id="UP000183832">
    <property type="component" value="Unassembled WGS sequence"/>
</dbReference>
<dbReference type="AlphaFoldDB" id="A0A1J1J6Z1"/>
<sequence>MNEKNEELETFLDICNEKQFLNVNFVEYEFVTKLFNFIQVKHSLCLEGLNSINMTESFLLSNKLYPQSIKLSESIKDAIGDCKFKPIAKETLTIPVLQSNVIKSETFFKIAGVCSTIMWDSDGMPKITVNNILICYISLSRYLLICDDASELSFKLIEKEENLLFEFVYYDKLSEWISAFCKAVDAVVVDVKSKVDQYPQEKHSWAIPIMWMYFLYFKTFDDDNLKTYLFQQYKYICEELFYETPSTTLPDNLLPNLLRVQKINIILSSRFYVRQQGFFNICLMKEEEHEYLQHIGDRLFKLCAWTDMKHIQIIIKYIIEAVPEVMSLQLMAPLLPIINEMINFLNTIDVKDRPYIRFLKNLEECQSILPQHVQALTYVAVLIGEKLDSSFKGFVKPKVDSSIITVGDAVLRYIQLLDRKGLTELLLNSSPCLNLKARKFLLAKIGVLQKQLKDQRQDLLLKHWLIVRIYSVNTITCSRQELSSKFPQQNQNLVSNNI</sequence>
<gene>
    <name evidence="1" type="ORF">CLUMA_CG019936</name>
</gene>
<protein>
    <submittedName>
        <fullName evidence="1">CLUMA_CG019936, isoform A</fullName>
    </submittedName>
</protein>
<evidence type="ECO:0000313" key="1">
    <source>
        <dbReference type="EMBL" id="CRL06657.1"/>
    </source>
</evidence>
<evidence type="ECO:0000313" key="2">
    <source>
        <dbReference type="Proteomes" id="UP000183832"/>
    </source>
</evidence>
<keyword evidence="2" id="KW-1185">Reference proteome</keyword>